<evidence type="ECO:0000256" key="2">
    <source>
        <dbReference type="RuleBase" id="RU362097"/>
    </source>
</evidence>
<feature type="chain" id="PRO_5045002014" evidence="2">
    <location>
        <begin position="23"/>
        <end position="463"/>
    </location>
</feature>
<dbReference type="Pfam" id="PF02321">
    <property type="entry name" value="OEP"/>
    <property type="match status" value="2"/>
</dbReference>
<comment type="subcellular location">
    <subcellularLocation>
        <location evidence="2">Cell membrane</location>
        <topology evidence="2">Lipid-anchor</topology>
    </subcellularLocation>
</comment>
<name>A0ABV6CJ68_9RHOB</name>
<evidence type="ECO:0000313" key="4">
    <source>
        <dbReference type="EMBL" id="MFC0200791.1"/>
    </source>
</evidence>
<dbReference type="Proteomes" id="UP001589795">
    <property type="component" value="Unassembled WGS sequence"/>
</dbReference>
<dbReference type="SUPFAM" id="SSF56954">
    <property type="entry name" value="Outer membrane efflux proteins (OEP)"/>
    <property type="match status" value="1"/>
</dbReference>
<keyword evidence="2" id="KW-0812">Transmembrane</keyword>
<dbReference type="PANTHER" id="PTHR30203:SF25">
    <property type="entry name" value="OUTER MEMBRANE PROTEIN-RELATED"/>
    <property type="match status" value="1"/>
</dbReference>
<dbReference type="InterPro" id="IPR003423">
    <property type="entry name" value="OMP_efflux"/>
</dbReference>
<keyword evidence="2" id="KW-1134">Transmembrane beta strand</keyword>
<comment type="similarity">
    <text evidence="1 2">Belongs to the outer membrane factor (OMF) (TC 1.B.17) family.</text>
</comment>
<keyword evidence="5" id="KW-1185">Reference proteome</keyword>
<gene>
    <name evidence="4" type="ORF">ACFFIZ_10845</name>
</gene>
<keyword evidence="2" id="KW-0449">Lipoprotein</keyword>
<proteinExistence type="inferred from homology"/>
<protein>
    <submittedName>
        <fullName evidence="4">Efflux transporter outer membrane subunit</fullName>
    </submittedName>
</protein>
<evidence type="ECO:0000313" key="5">
    <source>
        <dbReference type="Proteomes" id="UP001589795"/>
    </source>
</evidence>
<comment type="caution">
    <text evidence="4">The sequence shown here is derived from an EMBL/GenBank/DDBJ whole genome shotgun (WGS) entry which is preliminary data.</text>
</comment>
<keyword evidence="2" id="KW-0732">Signal</keyword>
<dbReference type="RefSeq" id="WP_265505888.1">
    <property type="nucleotide sequence ID" value="NZ_JAOTBE010000005.1"/>
</dbReference>
<accession>A0ABV6CJ68</accession>
<feature type="signal peptide" evidence="2">
    <location>
        <begin position="1"/>
        <end position="22"/>
    </location>
</feature>
<keyword evidence="3" id="KW-0175">Coiled coil</keyword>
<organism evidence="4 5">
    <name type="scientific">Paracoccus rhizosphaerae</name>
    <dbReference type="NCBI Taxonomy" id="1133347"/>
    <lineage>
        <taxon>Bacteria</taxon>
        <taxon>Pseudomonadati</taxon>
        <taxon>Pseudomonadota</taxon>
        <taxon>Alphaproteobacteria</taxon>
        <taxon>Rhodobacterales</taxon>
        <taxon>Paracoccaceae</taxon>
        <taxon>Paracoccus</taxon>
    </lineage>
</organism>
<dbReference type="Gene3D" id="2.20.200.10">
    <property type="entry name" value="Outer membrane efflux proteins (OEP)"/>
    <property type="match status" value="1"/>
</dbReference>
<keyword evidence="2" id="KW-0564">Palmitate</keyword>
<reference evidence="4 5" key="1">
    <citation type="submission" date="2024-09" db="EMBL/GenBank/DDBJ databases">
        <authorList>
            <person name="Sun Q."/>
            <person name="Mori K."/>
        </authorList>
    </citation>
    <scope>NUCLEOTIDE SEQUENCE [LARGE SCALE GENOMIC DNA]</scope>
    <source>
        <strain evidence="4 5">CCM 7904</strain>
    </source>
</reference>
<dbReference type="PANTHER" id="PTHR30203">
    <property type="entry name" value="OUTER MEMBRANE CATION EFFLUX PROTEIN"/>
    <property type="match status" value="1"/>
</dbReference>
<keyword evidence="2" id="KW-0472">Membrane</keyword>
<dbReference type="NCBIfam" id="TIGR01845">
    <property type="entry name" value="outer_NodT"/>
    <property type="match status" value="1"/>
</dbReference>
<dbReference type="PROSITE" id="PS51257">
    <property type="entry name" value="PROKAR_LIPOPROTEIN"/>
    <property type="match status" value="1"/>
</dbReference>
<dbReference type="Gene3D" id="1.20.1600.10">
    <property type="entry name" value="Outer membrane efflux proteins (OEP)"/>
    <property type="match status" value="1"/>
</dbReference>
<sequence length="463" mass="48247">MTFPRQSKALSLMAALLLSACAAVGPDPTDLPDAGVQGSFAEGGGGPAGQVGTNAFWSGYRDPTLSTLIAQGLGNSLDIIAANERIRAAAADLQATRPLAAQVIGEPASASRIRSGGDGLSDGYTSNANLSAGFVFDLFGGARRAREGATAAYASAEAQVQVTRLAWLAEVISAYSDARFYQQALALTRDTIRARESTLEVTNNMLSLGLATDYDIAQTRALLQTARADLPNYEALFNAQVYRLSTLLNQQAGPLMARMQGGSGTLPIPPGPGTGVPAELLHNRPDIRAAQQDLVQALAAVGVATADLLPSLSLSGTVSDTGGSGSWGFGPRISLPVANQGVLQATRNRRISEARQADLAWRSQVASAVEDVQTSQSNLRRYRQRVAALDEAAQSYNRAYDLARANFEAGALPLVDLLDADRQRAAARLQAASARNDAAKEWAALQIATGAGGAVQAIATAAE</sequence>
<evidence type="ECO:0000256" key="3">
    <source>
        <dbReference type="SAM" id="Coils"/>
    </source>
</evidence>
<dbReference type="InterPro" id="IPR010131">
    <property type="entry name" value="MdtP/NodT-like"/>
</dbReference>
<feature type="coiled-coil region" evidence="3">
    <location>
        <begin position="372"/>
        <end position="399"/>
    </location>
</feature>
<evidence type="ECO:0000256" key="1">
    <source>
        <dbReference type="ARBA" id="ARBA00007613"/>
    </source>
</evidence>
<dbReference type="EMBL" id="JBHLWQ010000102">
    <property type="protein sequence ID" value="MFC0200791.1"/>
    <property type="molecule type" value="Genomic_DNA"/>
</dbReference>